<feature type="domain" description="Phosphatidic acid phosphatase type 2/haloperoxidase" evidence="1">
    <location>
        <begin position="321"/>
        <end position="442"/>
    </location>
</feature>
<dbReference type="SUPFAM" id="SSF48317">
    <property type="entry name" value="Acid phosphatase/Vanadium-dependent haloperoxidase"/>
    <property type="match status" value="1"/>
</dbReference>
<dbReference type="CDD" id="cd03398">
    <property type="entry name" value="PAP2_haloperoxidase"/>
    <property type="match status" value="1"/>
</dbReference>
<proteinExistence type="predicted"/>
<dbReference type="RefSeq" id="WP_238806587.1">
    <property type="nucleotide sequence ID" value="NZ_CAKLPY010000002.1"/>
</dbReference>
<evidence type="ECO:0000313" key="2">
    <source>
        <dbReference type="EMBL" id="CAH0996015.1"/>
    </source>
</evidence>
<evidence type="ECO:0000259" key="1">
    <source>
        <dbReference type="Pfam" id="PF01569"/>
    </source>
</evidence>
<organism evidence="2 3">
    <name type="scientific">Emticicia aquatica</name>
    <dbReference type="NCBI Taxonomy" id="1681835"/>
    <lineage>
        <taxon>Bacteria</taxon>
        <taxon>Pseudomonadati</taxon>
        <taxon>Bacteroidota</taxon>
        <taxon>Cytophagia</taxon>
        <taxon>Cytophagales</taxon>
        <taxon>Leadbetterellaceae</taxon>
        <taxon>Emticicia</taxon>
    </lineage>
</organism>
<gene>
    <name evidence="2" type="ORF">EMA8858_02143</name>
</gene>
<dbReference type="Gene3D" id="1.10.606.20">
    <property type="match status" value="1"/>
</dbReference>
<dbReference type="PANTHER" id="PTHR34599:SF1">
    <property type="entry name" value="PHOSPHATIDIC ACID PHOSPHATASE TYPE 2_HALOPEROXIDASE DOMAIN-CONTAINING PROTEIN"/>
    <property type="match status" value="1"/>
</dbReference>
<name>A0ABN8EVL7_9BACT</name>
<dbReference type="InterPro" id="IPR000326">
    <property type="entry name" value="PAP2/HPO"/>
</dbReference>
<reference evidence="2" key="1">
    <citation type="submission" date="2021-12" db="EMBL/GenBank/DDBJ databases">
        <authorList>
            <person name="Rodrigo-Torres L."/>
            <person name="Arahal R. D."/>
            <person name="Lucena T."/>
        </authorList>
    </citation>
    <scope>NUCLEOTIDE SEQUENCE</scope>
    <source>
        <strain evidence="2">CECT 8858</strain>
    </source>
</reference>
<protein>
    <recommendedName>
        <fullName evidence="1">Phosphatidic acid phosphatase type 2/haloperoxidase domain-containing protein</fullName>
    </recommendedName>
</protein>
<accession>A0ABN8EVL7</accession>
<dbReference type="InterPro" id="IPR052559">
    <property type="entry name" value="V-haloperoxidase"/>
</dbReference>
<dbReference type="EMBL" id="CAKLPY010000002">
    <property type="protein sequence ID" value="CAH0996015.1"/>
    <property type="molecule type" value="Genomic_DNA"/>
</dbReference>
<comment type="caution">
    <text evidence="2">The sequence shown here is derived from an EMBL/GenBank/DDBJ whole genome shotgun (WGS) entry which is preliminary data.</text>
</comment>
<dbReference type="PANTHER" id="PTHR34599">
    <property type="entry name" value="PEROXIDASE-RELATED"/>
    <property type="match status" value="1"/>
</dbReference>
<dbReference type="InterPro" id="IPR036938">
    <property type="entry name" value="PAP2/HPO_sf"/>
</dbReference>
<sequence>MKSFYQRKIKNTIIISVILSMGIFGINSCKTKNEEPTPIVVTDTTTAYTATRWGKMSLIIAERTPGNTPTYASRGFGYIGLTMYESIVGGYSEYKSLAGQLNGLATLPKIDTLQKYNWVLSLNAGQAWIHRNIYEQTSNVNKVTIDSLESKILDEYKTENQDVIDRSVKYGKDVAKAIFEWSKTDGGYQGYNRNFTTEYIVPVGQGFWKAPTFSQSASRLPLHPYWGKNRTFAANNGTLPVPKPIPFDRSPLSQYYAQFLEVYGKNKILTQEEKEIALWWGDDPSRTFTPPGHSYSIANIAVKTAKPKLIKAAQTFAMVGMSIADAFINCWKAKYTYNAERPSTYINNNIDGSWVSFWPEPPFPAFYSGHSVQSGASATVLTNLYGNEFKYLDNSHQGRGQDPLTFVFYKNRSYNSFWEAAEESAYSRFLGGIHTRSDNDTGLSEGRKIGQNINNLKWKK</sequence>
<keyword evidence="3" id="KW-1185">Reference proteome</keyword>
<dbReference type="Proteomes" id="UP000837932">
    <property type="component" value="Unassembled WGS sequence"/>
</dbReference>
<dbReference type="Pfam" id="PF01569">
    <property type="entry name" value="PAP2"/>
    <property type="match status" value="1"/>
</dbReference>
<evidence type="ECO:0000313" key="3">
    <source>
        <dbReference type="Proteomes" id="UP000837932"/>
    </source>
</evidence>